<comment type="caution">
    <text evidence="4">The sequence shown here is derived from an EMBL/GenBank/DDBJ whole genome shotgun (WGS) entry which is preliminary data.</text>
</comment>
<dbReference type="EMBL" id="BART01016022">
    <property type="protein sequence ID" value="GAG76702.1"/>
    <property type="molecule type" value="Genomic_DNA"/>
</dbReference>
<name>X1B5W4_9ZZZZ</name>
<dbReference type="Gene3D" id="3.20.20.70">
    <property type="entry name" value="Aldolase class I"/>
    <property type="match status" value="1"/>
</dbReference>
<evidence type="ECO:0000256" key="1">
    <source>
        <dbReference type="ARBA" id="ARBA00009400"/>
    </source>
</evidence>
<accession>X1B5W4</accession>
<dbReference type="PANTHER" id="PTHR32179:SF3">
    <property type="entry name" value="NICOTINATE-NUCLEOTIDE PYROPHOSPHORYLASE [CARBOXYLATING]"/>
    <property type="match status" value="1"/>
</dbReference>
<dbReference type="SUPFAM" id="SSF51690">
    <property type="entry name" value="Nicotinate/Quinolinate PRTase C-terminal domain-like"/>
    <property type="match status" value="1"/>
</dbReference>
<gene>
    <name evidence="4" type="ORF">S01H4_30952</name>
</gene>
<dbReference type="InterPro" id="IPR036068">
    <property type="entry name" value="Nicotinate_pribotase-like_C"/>
</dbReference>
<proteinExistence type="inferred from homology"/>
<feature type="non-terminal residue" evidence="4">
    <location>
        <position position="1"/>
    </location>
</feature>
<dbReference type="GO" id="GO:0009435">
    <property type="term" value="P:NAD+ biosynthetic process"/>
    <property type="evidence" value="ECO:0007669"/>
    <property type="project" value="InterPro"/>
</dbReference>
<dbReference type="InterPro" id="IPR027277">
    <property type="entry name" value="NadC/ModD"/>
</dbReference>
<organism evidence="4">
    <name type="scientific">marine sediment metagenome</name>
    <dbReference type="NCBI Taxonomy" id="412755"/>
    <lineage>
        <taxon>unclassified sequences</taxon>
        <taxon>metagenomes</taxon>
        <taxon>ecological metagenomes</taxon>
    </lineage>
</organism>
<reference evidence="4" key="1">
    <citation type="journal article" date="2014" name="Front. Microbiol.">
        <title>High frequency of phylogenetically diverse reductive dehalogenase-homologous genes in deep subseafloor sedimentary metagenomes.</title>
        <authorList>
            <person name="Kawai M."/>
            <person name="Futagami T."/>
            <person name="Toyoda A."/>
            <person name="Takaki Y."/>
            <person name="Nishi S."/>
            <person name="Hori S."/>
            <person name="Arai W."/>
            <person name="Tsubouchi T."/>
            <person name="Morono Y."/>
            <person name="Uchiyama I."/>
            <person name="Ito T."/>
            <person name="Fujiyama A."/>
            <person name="Inagaki F."/>
            <person name="Takami H."/>
        </authorList>
    </citation>
    <scope>NUCLEOTIDE SEQUENCE</scope>
    <source>
        <strain evidence="4">Expedition CK06-06</strain>
    </source>
</reference>
<dbReference type="GO" id="GO:0004514">
    <property type="term" value="F:nicotinate-nucleotide diphosphorylase (carboxylating) activity"/>
    <property type="evidence" value="ECO:0007669"/>
    <property type="project" value="InterPro"/>
</dbReference>
<dbReference type="GO" id="GO:0005737">
    <property type="term" value="C:cytoplasm"/>
    <property type="evidence" value="ECO:0007669"/>
    <property type="project" value="TreeGrafter"/>
</dbReference>
<sequence length="55" mass="6118">ALEMEGLREKVLLEASGSINKENIEDYVKTGVDIISLGSLTQFPHKQVDFSLKLI</sequence>
<feature type="domain" description="Quinolinate phosphoribosyl transferase C-terminal" evidence="3">
    <location>
        <begin position="6"/>
        <end position="53"/>
    </location>
</feature>
<dbReference type="InterPro" id="IPR013785">
    <property type="entry name" value="Aldolase_TIM"/>
</dbReference>
<dbReference type="InterPro" id="IPR002638">
    <property type="entry name" value="Quinolinate_PRibosylTrfase_C"/>
</dbReference>
<keyword evidence="2" id="KW-0808">Transferase</keyword>
<dbReference type="GO" id="GO:0034213">
    <property type="term" value="P:quinolinate catabolic process"/>
    <property type="evidence" value="ECO:0007669"/>
    <property type="project" value="TreeGrafter"/>
</dbReference>
<evidence type="ECO:0000313" key="4">
    <source>
        <dbReference type="EMBL" id="GAG76702.1"/>
    </source>
</evidence>
<evidence type="ECO:0000259" key="3">
    <source>
        <dbReference type="Pfam" id="PF01729"/>
    </source>
</evidence>
<protein>
    <recommendedName>
        <fullName evidence="3">Quinolinate phosphoribosyl transferase C-terminal domain-containing protein</fullName>
    </recommendedName>
</protein>
<dbReference type="Pfam" id="PF01729">
    <property type="entry name" value="QRPTase_C"/>
    <property type="match status" value="1"/>
</dbReference>
<dbReference type="AlphaFoldDB" id="X1B5W4"/>
<evidence type="ECO:0000256" key="2">
    <source>
        <dbReference type="ARBA" id="ARBA00022676"/>
    </source>
</evidence>
<dbReference type="PANTHER" id="PTHR32179">
    <property type="entry name" value="NICOTINATE-NUCLEOTIDE PYROPHOSPHORYLASE [CARBOXYLATING]"/>
    <property type="match status" value="1"/>
</dbReference>
<keyword evidence="2" id="KW-0328">Glycosyltransferase</keyword>
<comment type="similarity">
    <text evidence="1">Belongs to the NadC/ModD family.</text>
</comment>